<protein>
    <submittedName>
        <fullName evidence="1">Uncharacterized protein</fullName>
    </submittedName>
</protein>
<dbReference type="RefSeq" id="WP_155547190.1">
    <property type="nucleotide sequence ID" value="NZ_CABVGP010000002.1"/>
</dbReference>
<evidence type="ECO:0000313" key="1">
    <source>
        <dbReference type="EMBL" id="VVJ22440.1"/>
    </source>
</evidence>
<name>A0A6I8M4H9_9PSEU</name>
<gene>
    <name evidence="1" type="ORF">AA23TX_07450</name>
</gene>
<keyword evidence="2" id="KW-1185">Reference proteome</keyword>
<reference evidence="1 2" key="1">
    <citation type="submission" date="2019-09" db="EMBL/GenBank/DDBJ databases">
        <authorList>
            <person name="Leyn A S."/>
        </authorList>
    </citation>
    <scope>NUCLEOTIDE SEQUENCE [LARGE SCALE GENOMIC DNA]</scope>
    <source>
        <strain evidence="1">AA231_1</strain>
    </source>
</reference>
<proteinExistence type="predicted"/>
<accession>A0A6I8M4H9</accession>
<organism evidence="1 2">
    <name type="scientific">Amycolatopsis camponoti</name>
    <dbReference type="NCBI Taxonomy" id="2606593"/>
    <lineage>
        <taxon>Bacteria</taxon>
        <taxon>Bacillati</taxon>
        <taxon>Actinomycetota</taxon>
        <taxon>Actinomycetes</taxon>
        <taxon>Pseudonocardiales</taxon>
        <taxon>Pseudonocardiaceae</taxon>
        <taxon>Amycolatopsis</taxon>
    </lineage>
</organism>
<dbReference type="AlphaFoldDB" id="A0A6I8M4H9"/>
<dbReference type="EMBL" id="CABVGP010000002">
    <property type="protein sequence ID" value="VVJ22440.1"/>
    <property type="molecule type" value="Genomic_DNA"/>
</dbReference>
<evidence type="ECO:0000313" key="2">
    <source>
        <dbReference type="Proteomes" id="UP000399805"/>
    </source>
</evidence>
<dbReference type="Proteomes" id="UP000399805">
    <property type="component" value="Unassembled WGS sequence"/>
</dbReference>
<sequence>MTTVDTVVARVRQYAVRAVVTTSKVRIRVAVGVAAAKSALPRRLRPP</sequence>